<feature type="domain" description="HTH myb-type" evidence="8">
    <location>
        <begin position="239"/>
        <end position="290"/>
    </location>
</feature>
<feature type="coiled-coil region" evidence="5">
    <location>
        <begin position="25"/>
        <end position="52"/>
    </location>
</feature>
<dbReference type="STRING" id="1036808.A0A0C3ASF3"/>
<keyword evidence="1" id="KW-0805">Transcription regulation</keyword>
<gene>
    <name evidence="9" type="ORF">SCLCIDRAFT_20855</name>
</gene>
<keyword evidence="5" id="KW-0175">Coiled coil</keyword>
<feature type="domain" description="Myb-like" evidence="7">
    <location>
        <begin position="239"/>
        <end position="290"/>
    </location>
</feature>
<feature type="compositionally biased region" description="Polar residues" evidence="6">
    <location>
        <begin position="479"/>
        <end position="496"/>
    </location>
</feature>
<accession>A0A0C3ASF3</accession>
<evidence type="ECO:0000256" key="3">
    <source>
        <dbReference type="ARBA" id="ARBA00023163"/>
    </source>
</evidence>
<dbReference type="OrthoDB" id="2143914at2759"/>
<dbReference type="GO" id="GO:0019185">
    <property type="term" value="C:snRNA-activating protein complex"/>
    <property type="evidence" value="ECO:0007669"/>
    <property type="project" value="TreeGrafter"/>
</dbReference>
<dbReference type="GO" id="GO:0042796">
    <property type="term" value="P:snRNA transcription by RNA polymerase III"/>
    <property type="evidence" value="ECO:0007669"/>
    <property type="project" value="TreeGrafter"/>
</dbReference>
<dbReference type="GO" id="GO:0001006">
    <property type="term" value="F:RNA polymerase III type 3 promoter sequence-specific DNA binding"/>
    <property type="evidence" value="ECO:0007669"/>
    <property type="project" value="TreeGrafter"/>
</dbReference>
<dbReference type="PANTHER" id="PTHR46621">
    <property type="entry name" value="SNRNA-ACTIVATING PROTEIN COMPLEX SUBUNIT 4"/>
    <property type="match status" value="1"/>
</dbReference>
<dbReference type="PROSITE" id="PS51294">
    <property type="entry name" value="HTH_MYB"/>
    <property type="match status" value="3"/>
</dbReference>
<evidence type="ECO:0000256" key="4">
    <source>
        <dbReference type="ARBA" id="ARBA00023242"/>
    </source>
</evidence>
<reference evidence="9 10" key="1">
    <citation type="submission" date="2014-04" db="EMBL/GenBank/DDBJ databases">
        <authorList>
            <consortium name="DOE Joint Genome Institute"/>
            <person name="Kuo A."/>
            <person name="Kohler A."/>
            <person name="Nagy L.G."/>
            <person name="Floudas D."/>
            <person name="Copeland A."/>
            <person name="Barry K.W."/>
            <person name="Cichocki N."/>
            <person name="Veneault-Fourrey C."/>
            <person name="LaButti K."/>
            <person name="Lindquist E.A."/>
            <person name="Lipzen A."/>
            <person name="Lundell T."/>
            <person name="Morin E."/>
            <person name="Murat C."/>
            <person name="Sun H."/>
            <person name="Tunlid A."/>
            <person name="Henrissat B."/>
            <person name="Grigoriev I.V."/>
            <person name="Hibbett D.S."/>
            <person name="Martin F."/>
            <person name="Nordberg H.P."/>
            <person name="Cantor M.N."/>
            <person name="Hua S.X."/>
        </authorList>
    </citation>
    <scope>NUCLEOTIDE SEQUENCE [LARGE SCALE GENOMIC DNA]</scope>
    <source>
        <strain evidence="9 10">Foug A</strain>
    </source>
</reference>
<dbReference type="InterPro" id="IPR017930">
    <property type="entry name" value="Myb_dom"/>
</dbReference>
<dbReference type="InterPro" id="IPR051575">
    <property type="entry name" value="Myb-like_DNA-bd"/>
</dbReference>
<protein>
    <submittedName>
        <fullName evidence="9">Uncharacterized protein</fullName>
    </submittedName>
</protein>
<dbReference type="Pfam" id="PF13921">
    <property type="entry name" value="Myb_DNA-bind_6"/>
    <property type="match status" value="1"/>
</dbReference>
<feature type="region of interest" description="Disordered" evidence="6">
    <location>
        <begin position="474"/>
        <end position="587"/>
    </location>
</feature>
<dbReference type="AlphaFoldDB" id="A0A0C3ASF3"/>
<feature type="domain" description="HTH myb-type" evidence="8">
    <location>
        <begin position="346"/>
        <end position="398"/>
    </location>
</feature>
<name>A0A0C3ASF3_9AGAM</name>
<evidence type="ECO:0000256" key="2">
    <source>
        <dbReference type="ARBA" id="ARBA00023125"/>
    </source>
</evidence>
<dbReference type="Proteomes" id="UP000053989">
    <property type="component" value="Unassembled WGS sequence"/>
</dbReference>
<dbReference type="InterPro" id="IPR009057">
    <property type="entry name" value="Homeodomain-like_sf"/>
</dbReference>
<feature type="compositionally biased region" description="Polar residues" evidence="6">
    <location>
        <begin position="553"/>
        <end position="579"/>
    </location>
</feature>
<dbReference type="Pfam" id="PF00249">
    <property type="entry name" value="Myb_DNA-binding"/>
    <property type="match status" value="2"/>
</dbReference>
<feature type="region of interest" description="Disordered" evidence="6">
    <location>
        <begin position="409"/>
        <end position="438"/>
    </location>
</feature>
<dbReference type="HOGENOM" id="CLU_022146_0_0_1"/>
<feature type="domain" description="HTH myb-type" evidence="8">
    <location>
        <begin position="291"/>
        <end position="345"/>
    </location>
</feature>
<dbReference type="GO" id="GO:0042795">
    <property type="term" value="P:snRNA transcription by RNA polymerase II"/>
    <property type="evidence" value="ECO:0007669"/>
    <property type="project" value="TreeGrafter"/>
</dbReference>
<dbReference type="PANTHER" id="PTHR46621:SF1">
    <property type="entry name" value="SNRNA-ACTIVATING PROTEIN COMPLEX SUBUNIT 4"/>
    <property type="match status" value="1"/>
</dbReference>
<sequence length="587" mass="65238">MVESHTTSHIHESVQKSLQANKEHQQALNAYIAKLEAELKTVEKLIDSADAEPEEEPELEVPGFIFVPGAVRAMSLISSTELLSPDSPFYEDALRRSRYKSVTDIHPMKTRELEALAEAVRTENYRKMVFDAQIEDLPAFADINQQSPKSLERNTDGLDWDRIAEKVSRVSMATRTGRECEIRWLGDRHPDFNHEAWNEEELGKLRSLISECKGSQPDWVDIAEKLGTNRTPLECMRRGMTRKSHTWTATSDARLLKAIRMYGHNWSLVARYVSEDATPTQCSNRYQRTLDPSVKRINWTPEEDARLRIAVAAHGQSWVDVAAAMPGRTNDQCRDRWNDQLNPTINKAYWSQDEDKALLDAVEANANATWKEISELLGTSRTDAMCRNRFLRLQRGLKDSSVTFSVARQPSVDSAATPSTEWSGTGATTPSECPSQSPGVLLPNAPLLLEHCLRAEGTPLLFLEPVVSSNPALFDPHPRSNSAKPIMPSVSNTPDRLSTPGSSISTSSKKGKRKQKQTSAANNGNLEEGPRKRRKFTRPKQAGMDGQLFVTFGPTSTNDSGMSTPAHSQGNASGRTSAQPMDVGATE</sequence>
<dbReference type="Gene3D" id="1.10.10.60">
    <property type="entry name" value="Homeodomain-like"/>
    <property type="match status" value="4"/>
</dbReference>
<dbReference type="InterPro" id="IPR001005">
    <property type="entry name" value="SANT/Myb"/>
</dbReference>
<dbReference type="SMART" id="SM00717">
    <property type="entry name" value="SANT"/>
    <property type="match status" value="5"/>
</dbReference>
<keyword evidence="3" id="KW-0804">Transcription</keyword>
<evidence type="ECO:0000256" key="5">
    <source>
        <dbReference type="SAM" id="Coils"/>
    </source>
</evidence>
<evidence type="ECO:0000256" key="1">
    <source>
        <dbReference type="ARBA" id="ARBA00023015"/>
    </source>
</evidence>
<proteinExistence type="predicted"/>
<evidence type="ECO:0000313" key="10">
    <source>
        <dbReference type="Proteomes" id="UP000053989"/>
    </source>
</evidence>
<keyword evidence="2" id="KW-0238">DNA-binding</keyword>
<reference evidence="10" key="2">
    <citation type="submission" date="2015-01" db="EMBL/GenBank/DDBJ databases">
        <title>Evolutionary Origins and Diversification of the Mycorrhizal Mutualists.</title>
        <authorList>
            <consortium name="DOE Joint Genome Institute"/>
            <consortium name="Mycorrhizal Genomics Consortium"/>
            <person name="Kohler A."/>
            <person name="Kuo A."/>
            <person name="Nagy L.G."/>
            <person name="Floudas D."/>
            <person name="Copeland A."/>
            <person name="Barry K.W."/>
            <person name="Cichocki N."/>
            <person name="Veneault-Fourrey C."/>
            <person name="LaButti K."/>
            <person name="Lindquist E.A."/>
            <person name="Lipzen A."/>
            <person name="Lundell T."/>
            <person name="Morin E."/>
            <person name="Murat C."/>
            <person name="Riley R."/>
            <person name="Ohm R."/>
            <person name="Sun H."/>
            <person name="Tunlid A."/>
            <person name="Henrissat B."/>
            <person name="Grigoriev I.V."/>
            <person name="Hibbett D.S."/>
            <person name="Martin F."/>
        </authorList>
    </citation>
    <scope>NUCLEOTIDE SEQUENCE [LARGE SCALE GENOMIC DNA]</scope>
    <source>
        <strain evidence="10">Foug A</strain>
    </source>
</reference>
<dbReference type="InParanoid" id="A0A0C3ASF3"/>
<feature type="domain" description="Myb-like" evidence="7">
    <location>
        <begin position="291"/>
        <end position="341"/>
    </location>
</feature>
<dbReference type="CDD" id="cd00167">
    <property type="entry name" value="SANT"/>
    <property type="match status" value="3"/>
</dbReference>
<dbReference type="GO" id="GO:0000978">
    <property type="term" value="F:RNA polymerase II cis-regulatory region sequence-specific DNA binding"/>
    <property type="evidence" value="ECO:0007669"/>
    <property type="project" value="TreeGrafter"/>
</dbReference>
<feature type="domain" description="Myb-like" evidence="7">
    <location>
        <begin position="342"/>
        <end position="394"/>
    </location>
</feature>
<evidence type="ECO:0000259" key="7">
    <source>
        <dbReference type="PROSITE" id="PS50090"/>
    </source>
</evidence>
<dbReference type="SUPFAM" id="SSF46689">
    <property type="entry name" value="Homeodomain-like"/>
    <property type="match status" value="3"/>
</dbReference>
<keyword evidence="4" id="KW-0539">Nucleus</keyword>
<dbReference type="EMBL" id="KN822011">
    <property type="protein sequence ID" value="KIM67872.1"/>
    <property type="molecule type" value="Genomic_DNA"/>
</dbReference>
<evidence type="ECO:0000256" key="6">
    <source>
        <dbReference type="SAM" id="MobiDB-lite"/>
    </source>
</evidence>
<evidence type="ECO:0000259" key="8">
    <source>
        <dbReference type="PROSITE" id="PS51294"/>
    </source>
</evidence>
<evidence type="ECO:0000313" key="9">
    <source>
        <dbReference type="EMBL" id="KIM67872.1"/>
    </source>
</evidence>
<feature type="domain" description="Myb-like" evidence="7">
    <location>
        <begin position="189"/>
        <end position="238"/>
    </location>
</feature>
<feature type="compositionally biased region" description="Low complexity" evidence="6">
    <location>
        <begin position="498"/>
        <end position="508"/>
    </location>
</feature>
<keyword evidence="10" id="KW-1185">Reference proteome</keyword>
<organism evidence="9 10">
    <name type="scientific">Scleroderma citrinum Foug A</name>
    <dbReference type="NCBI Taxonomy" id="1036808"/>
    <lineage>
        <taxon>Eukaryota</taxon>
        <taxon>Fungi</taxon>
        <taxon>Dikarya</taxon>
        <taxon>Basidiomycota</taxon>
        <taxon>Agaricomycotina</taxon>
        <taxon>Agaricomycetes</taxon>
        <taxon>Agaricomycetidae</taxon>
        <taxon>Boletales</taxon>
        <taxon>Sclerodermatineae</taxon>
        <taxon>Sclerodermataceae</taxon>
        <taxon>Scleroderma</taxon>
    </lineage>
</organism>
<dbReference type="PROSITE" id="PS50090">
    <property type="entry name" value="MYB_LIKE"/>
    <property type="match status" value="4"/>
</dbReference>